<sequence length="92" mass="9963">MQAHGRPVQVELQLSMETRVRPPQGTRHQRGPAPGRVGGGHHHLASPPLSAYTTPIRITSGSTGGGARRRLGDALSRCVPFRMVPTRLARRV</sequence>
<organism evidence="2 3">
    <name type="scientific">Aegilops tauschii subsp. strangulata</name>
    <name type="common">Goatgrass</name>
    <dbReference type="NCBI Taxonomy" id="200361"/>
    <lineage>
        <taxon>Eukaryota</taxon>
        <taxon>Viridiplantae</taxon>
        <taxon>Streptophyta</taxon>
        <taxon>Embryophyta</taxon>
        <taxon>Tracheophyta</taxon>
        <taxon>Spermatophyta</taxon>
        <taxon>Magnoliopsida</taxon>
        <taxon>Liliopsida</taxon>
        <taxon>Poales</taxon>
        <taxon>Poaceae</taxon>
        <taxon>BOP clade</taxon>
        <taxon>Pooideae</taxon>
        <taxon>Triticodae</taxon>
        <taxon>Triticeae</taxon>
        <taxon>Triticinae</taxon>
        <taxon>Aegilops</taxon>
    </lineage>
</organism>
<keyword evidence="3" id="KW-1185">Reference proteome</keyword>
<reference evidence="2" key="5">
    <citation type="journal article" date="2021" name="G3 (Bethesda)">
        <title>Aegilops tauschii genome assembly Aet v5.0 features greater sequence contiguity and improved annotation.</title>
        <authorList>
            <person name="Wang L."/>
            <person name="Zhu T."/>
            <person name="Rodriguez J.C."/>
            <person name="Deal K.R."/>
            <person name="Dubcovsky J."/>
            <person name="McGuire P.E."/>
            <person name="Lux T."/>
            <person name="Spannagl M."/>
            <person name="Mayer K.F.X."/>
            <person name="Baldrich P."/>
            <person name="Meyers B.C."/>
            <person name="Huo N."/>
            <person name="Gu Y.Q."/>
            <person name="Zhou H."/>
            <person name="Devos K.M."/>
            <person name="Bennetzen J.L."/>
            <person name="Unver T."/>
            <person name="Budak H."/>
            <person name="Gulick P.J."/>
            <person name="Galiba G."/>
            <person name="Kalapos B."/>
            <person name="Nelson D.R."/>
            <person name="Li P."/>
            <person name="You F.M."/>
            <person name="Luo M.C."/>
            <person name="Dvorak J."/>
        </authorList>
    </citation>
    <scope>NUCLEOTIDE SEQUENCE [LARGE SCALE GENOMIC DNA]</scope>
    <source>
        <strain evidence="2">cv. AL8/78</strain>
    </source>
</reference>
<reference evidence="2" key="4">
    <citation type="submission" date="2019-03" db="UniProtKB">
        <authorList>
            <consortium name="EnsemblPlants"/>
        </authorList>
    </citation>
    <scope>IDENTIFICATION</scope>
</reference>
<protein>
    <submittedName>
        <fullName evidence="2">Uncharacterized protein</fullName>
    </submittedName>
</protein>
<name>A0A453JVR6_AEGTS</name>
<evidence type="ECO:0000313" key="3">
    <source>
        <dbReference type="Proteomes" id="UP000015105"/>
    </source>
</evidence>
<feature type="region of interest" description="Disordered" evidence="1">
    <location>
        <begin position="1"/>
        <end position="70"/>
    </location>
</feature>
<accession>A0A453JVR6</accession>
<proteinExistence type="predicted"/>
<evidence type="ECO:0000256" key="1">
    <source>
        <dbReference type="SAM" id="MobiDB-lite"/>
    </source>
</evidence>
<dbReference type="AlphaFoldDB" id="A0A453JVR6"/>
<reference evidence="3" key="1">
    <citation type="journal article" date="2014" name="Science">
        <title>Ancient hybridizations among the ancestral genomes of bread wheat.</title>
        <authorList>
            <consortium name="International Wheat Genome Sequencing Consortium,"/>
            <person name="Marcussen T."/>
            <person name="Sandve S.R."/>
            <person name="Heier L."/>
            <person name="Spannagl M."/>
            <person name="Pfeifer M."/>
            <person name="Jakobsen K.S."/>
            <person name="Wulff B.B."/>
            <person name="Steuernagel B."/>
            <person name="Mayer K.F."/>
            <person name="Olsen O.A."/>
        </authorList>
    </citation>
    <scope>NUCLEOTIDE SEQUENCE [LARGE SCALE GENOMIC DNA]</scope>
    <source>
        <strain evidence="3">cv. AL8/78</strain>
    </source>
</reference>
<dbReference type="EnsemblPlants" id="AET5Gv20213000.2">
    <property type="protein sequence ID" value="AET5Gv20213000.2"/>
    <property type="gene ID" value="AET5Gv20213000"/>
</dbReference>
<dbReference type="Gramene" id="AET5Gv20213000.2">
    <property type="protein sequence ID" value="AET5Gv20213000.2"/>
    <property type="gene ID" value="AET5Gv20213000"/>
</dbReference>
<reference evidence="2" key="3">
    <citation type="journal article" date="2017" name="Nature">
        <title>Genome sequence of the progenitor of the wheat D genome Aegilops tauschii.</title>
        <authorList>
            <person name="Luo M.C."/>
            <person name="Gu Y.Q."/>
            <person name="Puiu D."/>
            <person name="Wang H."/>
            <person name="Twardziok S.O."/>
            <person name="Deal K.R."/>
            <person name="Huo N."/>
            <person name="Zhu T."/>
            <person name="Wang L."/>
            <person name="Wang Y."/>
            <person name="McGuire P.E."/>
            <person name="Liu S."/>
            <person name="Long H."/>
            <person name="Ramasamy R.K."/>
            <person name="Rodriguez J.C."/>
            <person name="Van S.L."/>
            <person name="Yuan L."/>
            <person name="Wang Z."/>
            <person name="Xia Z."/>
            <person name="Xiao L."/>
            <person name="Anderson O.D."/>
            <person name="Ouyang S."/>
            <person name="Liang Y."/>
            <person name="Zimin A.V."/>
            <person name="Pertea G."/>
            <person name="Qi P."/>
            <person name="Bennetzen J.L."/>
            <person name="Dai X."/>
            <person name="Dawson M.W."/>
            <person name="Muller H.G."/>
            <person name="Kugler K."/>
            <person name="Rivarola-Duarte L."/>
            <person name="Spannagl M."/>
            <person name="Mayer K.F.X."/>
            <person name="Lu F.H."/>
            <person name="Bevan M.W."/>
            <person name="Leroy P."/>
            <person name="Li P."/>
            <person name="You F.M."/>
            <person name="Sun Q."/>
            <person name="Liu Z."/>
            <person name="Lyons E."/>
            <person name="Wicker T."/>
            <person name="Salzberg S.L."/>
            <person name="Devos K.M."/>
            <person name="Dvorak J."/>
        </authorList>
    </citation>
    <scope>NUCLEOTIDE SEQUENCE [LARGE SCALE GENOMIC DNA]</scope>
    <source>
        <strain evidence="2">cv. AL8/78</strain>
    </source>
</reference>
<dbReference type="Proteomes" id="UP000015105">
    <property type="component" value="Chromosome 5D"/>
</dbReference>
<reference evidence="3" key="2">
    <citation type="journal article" date="2017" name="Nat. Plants">
        <title>The Aegilops tauschii genome reveals multiple impacts of transposons.</title>
        <authorList>
            <person name="Zhao G."/>
            <person name="Zou C."/>
            <person name="Li K."/>
            <person name="Wang K."/>
            <person name="Li T."/>
            <person name="Gao L."/>
            <person name="Zhang X."/>
            <person name="Wang H."/>
            <person name="Yang Z."/>
            <person name="Liu X."/>
            <person name="Jiang W."/>
            <person name="Mao L."/>
            <person name="Kong X."/>
            <person name="Jiao Y."/>
            <person name="Jia J."/>
        </authorList>
    </citation>
    <scope>NUCLEOTIDE SEQUENCE [LARGE SCALE GENOMIC DNA]</scope>
    <source>
        <strain evidence="3">cv. AL8/78</strain>
    </source>
</reference>
<evidence type="ECO:0000313" key="2">
    <source>
        <dbReference type="EnsemblPlants" id="AET5Gv20213000.2"/>
    </source>
</evidence>